<protein>
    <submittedName>
        <fullName evidence="8">Enoyl-CoA hydratase/carnithine racemase</fullName>
    </submittedName>
</protein>
<dbReference type="PANTHER" id="PTHR11941:SF133">
    <property type="entry name" value="1,2-EPOXYPHENYLACETYL-COA ISOMERASE"/>
    <property type="match status" value="1"/>
</dbReference>
<dbReference type="InterPro" id="IPR018376">
    <property type="entry name" value="Enoyl-CoA_hyd/isom_CS"/>
</dbReference>
<dbReference type="EMBL" id="FNTL01000004">
    <property type="protein sequence ID" value="SED72950.1"/>
    <property type="molecule type" value="Genomic_DNA"/>
</dbReference>
<dbReference type="AlphaFoldDB" id="A0A1H5D2K3"/>
<gene>
    <name evidence="8" type="ORF">SAMN04490220_5352</name>
</gene>
<dbReference type="InterPro" id="IPR029045">
    <property type="entry name" value="ClpP/crotonase-like_dom_sf"/>
</dbReference>
<dbReference type="PROSITE" id="PS00166">
    <property type="entry name" value="ENOYL_COA_HYDRATASE"/>
    <property type="match status" value="1"/>
</dbReference>
<evidence type="ECO:0000256" key="2">
    <source>
        <dbReference type="ARBA" id="ARBA00005254"/>
    </source>
</evidence>
<keyword evidence="3" id="KW-0443">Lipid metabolism</keyword>
<dbReference type="RefSeq" id="WP_073367484.1">
    <property type="nucleotide sequence ID" value="NZ_FNTL01000004.1"/>
</dbReference>
<dbReference type="GO" id="GO:0004300">
    <property type="term" value="F:enoyl-CoA hydratase activity"/>
    <property type="evidence" value="ECO:0007669"/>
    <property type="project" value="UniProtKB-EC"/>
</dbReference>
<keyword evidence="3" id="KW-0276">Fatty acid metabolism</keyword>
<evidence type="ECO:0000256" key="5">
    <source>
        <dbReference type="ARBA" id="ARBA00023709"/>
    </source>
</evidence>
<comment type="similarity">
    <text evidence="2 7">Belongs to the enoyl-CoA hydratase/isomerase family.</text>
</comment>
<reference evidence="9" key="1">
    <citation type="submission" date="2016-10" db="EMBL/GenBank/DDBJ databases">
        <authorList>
            <person name="Varghese N."/>
        </authorList>
    </citation>
    <scope>NUCLEOTIDE SEQUENCE [LARGE SCALE GENOMIC DNA]</scope>
    <source>
        <strain evidence="9">DSM 44719</strain>
    </source>
</reference>
<dbReference type="GO" id="GO:0006635">
    <property type="term" value="P:fatty acid beta-oxidation"/>
    <property type="evidence" value="ECO:0007669"/>
    <property type="project" value="TreeGrafter"/>
</dbReference>
<dbReference type="Gene3D" id="3.90.226.10">
    <property type="entry name" value="2-enoyl-CoA Hydratase, Chain A, domain 1"/>
    <property type="match status" value="1"/>
</dbReference>
<name>A0A1H5D2K3_RHOJO</name>
<dbReference type="PANTHER" id="PTHR11941">
    <property type="entry name" value="ENOYL-COA HYDRATASE-RELATED"/>
    <property type="match status" value="1"/>
</dbReference>
<dbReference type="InterPro" id="IPR014748">
    <property type="entry name" value="Enoyl-CoA_hydra_C"/>
</dbReference>
<organism evidence="8 9">
    <name type="scientific">Rhodococcus jostii</name>
    <dbReference type="NCBI Taxonomy" id="132919"/>
    <lineage>
        <taxon>Bacteria</taxon>
        <taxon>Bacillati</taxon>
        <taxon>Actinomycetota</taxon>
        <taxon>Actinomycetes</taxon>
        <taxon>Mycobacteriales</taxon>
        <taxon>Nocardiaceae</taxon>
        <taxon>Rhodococcus</taxon>
    </lineage>
</organism>
<comment type="function">
    <text evidence="1">Could possibly oxidize fatty acids using specific components.</text>
</comment>
<proteinExistence type="inferred from homology"/>
<dbReference type="Pfam" id="PF00378">
    <property type="entry name" value="ECH_1"/>
    <property type="match status" value="1"/>
</dbReference>
<keyword evidence="4" id="KW-0456">Lyase</keyword>
<dbReference type="InterPro" id="IPR001753">
    <property type="entry name" value="Enoyl-CoA_hydra/iso"/>
</dbReference>
<dbReference type="Gene3D" id="1.10.12.10">
    <property type="entry name" value="Lyase 2-enoyl-coa Hydratase, Chain A, domain 2"/>
    <property type="match status" value="1"/>
</dbReference>
<evidence type="ECO:0000313" key="8">
    <source>
        <dbReference type="EMBL" id="SED72950.1"/>
    </source>
</evidence>
<comment type="catalytic activity">
    <reaction evidence="5">
        <text>a (3S)-3-hydroxyacyl-CoA = a (2E)-enoyl-CoA + H2O</text>
        <dbReference type="Rhea" id="RHEA:16105"/>
        <dbReference type="ChEBI" id="CHEBI:15377"/>
        <dbReference type="ChEBI" id="CHEBI:57318"/>
        <dbReference type="ChEBI" id="CHEBI:58856"/>
        <dbReference type="EC" id="4.2.1.17"/>
    </reaction>
</comment>
<dbReference type="CDD" id="cd06558">
    <property type="entry name" value="crotonase-like"/>
    <property type="match status" value="1"/>
</dbReference>
<evidence type="ECO:0000313" key="9">
    <source>
        <dbReference type="Proteomes" id="UP000183407"/>
    </source>
</evidence>
<comment type="catalytic activity">
    <reaction evidence="6">
        <text>a 4-saturated-(3S)-3-hydroxyacyl-CoA = a (3E)-enoyl-CoA + H2O</text>
        <dbReference type="Rhea" id="RHEA:20724"/>
        <dbReference type="ChEBI" id="CHEBI:15377"/>
        <dbReference type="ChEBI" id="CHEBI:58521"/>
        <dbReference type="ChEBI" id="CHEBI:137480"/>
        <dbReference type="EC" id="4.2.1.17"/>
    </reaction>
</comment>
<dbReference type="SUPFAM" id="SSF52096">
    <property type="entry name" value="ClpP/crotonase"/>
    <property type="match status" value="1"/>
</dbReference>
<dbReference type="OrthoDB" id="8452484at2"/>
<evidence type="ECO:0000256" key="4">
    <source>
        <dbReference type="ARBA" id="ARBA00023239"/>
    </source>
</evidence>
<accession>A0A1H5D2K3</accession>
<dbReference type="Proteomes" id="UP000183407">
    <property type="component" value="Unassembled WGS sequence"/>
</dbReference>
<evidence type="ECO:0000256" key="1">
    <source>
        <dbReference type="ARBA" id="ARBA00002994"/>
    </source>
</evidence>
<evidence type="ECO:0000256" key="6">
    <source>
        <dbReference type="ARBA" id="ARBA00023717"/>
    </source>
</evidence>
<sequence>MADLEYTVKDGIGTILLNRPHRKNAFTLDMLDAWAEALRSARLDPEVRVVLVTGADGSFCAGVDLDDFAEITSTLGRQEVLQNRVHRVAAAATELDKPLVAAVDGVAVGAGMDMALACDIRLASTRARFSEAYVRVGLIPGDGGAHLLPRIVGQARALELLWTGRFVEAPEALDLGIVLSVHTPEELPLAVGDLCRRLADGPPVAIRAIKRLVRNGERVDFMTSLSMVAAEQAVVQSTQDSAEAIAAFREKRTPTFIGA</sequence>
<evidence type="ECO:0000256" key="7">
    <source>
        <dbReference type="RuleBase" id="RU003707"/>
    </source>
</evidence>
<evidence type="ECO:0000256" key="3">
    <source>
        <dbReference type="ARBA" id="ARBA00022832"/>
    </source>
</evidence>